<dbReference type="EMBL" id="MU826377">
    <property type="protein sequence ID" value="KAJ7377512.1"/>
    <property type="molecule type" value="Genomic_DNA"/>
</dbReference>
<gene>
    <name evidence="16" type="ORF">OS493_028495</name>
</gene>
<dbReference type="PANTHER" id="PTHR24416">
    <property type="entry name" value="TYROSINE-PROTEIN KINASE RECEPTOR"/>
    <property type="match status" value="1"/>
</dbReference>
<dbReference type="PRINTS" id="PR00109">
    <property type="entry name" value="TYRKINASE"/>
</dbReference>
<proteinExistence type="predicted"/>
<dbReference type="InterPro" id="IPR013783">
    <property type="entry name" value="Ig-like_fold"/>
</dbReference>
<dbReference type="FunFam" id="1.10.510.10:FF:000462">
    <property type="entry name" value="Receptor tyrosine kinase"/>
    <property type="match status" value="1"/>
</dbReference>
<name>A0A9W9Z9I5_9CNID</name>
<dbReference type="SUPFAM" id="SSF56112">
    <property type="entry name" value="Protein kinase-like (PK-like)"/>
    <property type="match status" value="1"/>
</dbReference>
<dbReference type="Proteomes" id="UP001163046">
    <property type="component" value="Unassembled WGS sequence"/>
</dbReference>
<evidence type="ECO:0000256" key="8">
    <source>
        <dbReference type="ARBA" id="ARBA00023319"/>
    </source>
</evidence>
<keyword evidence="11" id="KW-0460">Magnesium</keyword>
<dbReference type="InterPro" id="IPR008266">
    <property type="entry name" value="Tyr_kinase_AS"/>
</dbReference>
<dbReference type="GO" id="GO:0004714">
    <property type="term" value="F:transmembrane receptor protein tyrosine kinase activity"/>
    <property type="evidence" value="ECO:0007669"/>
    <property type="project" value="TreeGrafter"/>
</dbReference>
<dbReference type="GO" id="GO:0007169">
    <property type="term" value="P:cell surface receptor protein tyrosine kinase signaling pathway"/>
    <property type="evidence" value="ECO:0007669"/>
    <property type="project" value="TreeGrafter"/>
</dbReference>
<feature type="region of interest" description="Disordered" evidence="12">
    <location>
        <begin position="1238"/>
        <end position="1307"/>
    </location>
</feature>
<feature type="domain" description="Ig-like" evidence="15">
    <location>
        <begin position="552"/>
        <end position="662"/>
    </location>
</feature>
<dbReference type="PROSITE" id="PS50835">
    <property type="entry name" value="IG_LIKE"/>
    <property type="match status" value="6"/>
</dbReference>
<dbReference type="SMART" id="SM00219">
    <property type="entry name" value="TyrKc"/>
    <property type="match status" value="1"/>
</dbReference>
<dbReference type="GO" id="GO:0046872">
    <property type="term" value="F:metal ion binding"/>
    <property type="evidence" value="ECO:0007669"/>
    <property type="project" value="UniProtKB-KW"/>
</dbReference>
<keyword evidence="10" id="KW-0067">ATP-binding</keyword>
<keyword evidence="10" id="KW-0547">Nucleotide-binding</keyword>
<sequence length="1336" mass="148876">MLTAPGVGAQLKFLNDPPFAMIGYMGLNVDINCSTNDPNATVTLLHQASFVTWVEKTVTPNKLILTGQVFKLLNLVVSDGGRYNCKATDGTDTIRWPTFKGMLVLKPGSLPSYFELVPKKPIIVLQGKGGQITCEAEGKAVSTLTWKKRTSAGEVSVPDSMVTNAIDEANNLVKAILTITNARPEDAGNYKCVLAAFNKQDYKLTSIRVDVPEPPTINPYSGGTTITEGMEKVIKCVAKGAPKPNAAWYRNGKELNTTDCRVTPNDKSCDDVIYEVYEDNPSSSLHSTYNTQVLKIRSALYPRDQGKFECIATNGQLPNYNLVIDLDVQAAPVLNKIKQPVLHVVRHGLETEVVCALEKANPLPKFTWEYQNENCPDNINNPCQPDESKWITVSANLMITPTDTPTNRSVVKVEKDQTAAFYRCEAVNTVGNDSQVIKLVRLAEVKDWAEFDPKSKKQFNEKSTLRLVCFDRCGEFCNVHFRKGGKKLLPEDDARINVTQLSRTEQEPENRVVLTIKNLTLNDSGNYRCVSSDFSAHIYDDINIIIKRLVAPGISPIPDKIVVQRSTTWQVQLFCNATGNPTPKITWYFHKNGETIDVNKEGRYLNGDPDRCKSRTSGYYFLRSNEPSHLVICWPKKEDTGEYKCRASNPTTGEAEKSAFISVLMPPEISEPADGYTTPQLDIDSTLNVTCKADGNPLPNVTWVKNSTGEVIGTKRGSMQLTKSVEEDDFGVFVCIARNHLGSDEASIQVKKVGSTAGRKDDEPLLSTGALVGISIGVGVLVLIVLVLCCVVYRRQKKQIDEYKEIYFLRQSDYQIDPDRSLLEQCNDLPYDPDWEFPEERLLLGDILGAGAFGQVIRAEAMGILALTPRDKSAESFKRRSKIRRSSRAKDLKKEDPSGGWKSIKIPVAVKMLKEGATEAEYKDLASELKILIHLGQHKNIINLLGACTRGKRLMVIMEFAPHGSLLSFLRGKRDIYEPDWTKTKNDPEKEFTLVDLVMAGYQVSRGMAFLASKKCVHRDLAARNILVGDDYVMKIADFGLARDIYKDDLYVKKTQGLLPVKWMAPESLFDRIYTEKTDVWSFGILLWETFTLGGSPYPGLPTEQLLDYLSEGKRMDNPAKCPLEVYTVMRDCWLHDSDERPHFTTLNERLGKILERHMTTENPYLALQMEEEDGAASQGYYLEPCDAGRESKRYVKSPMHSPSTEAPPNMDKEGEGVRYDSPLPTLPPGLPIISDDDIQNAPLPPIPPSYEDAMSDEEEANPRTSARARNSEAGESGIDMDGLDDGDYIDDARVDSPFLPREGNKPVAIEMDDAGKVPEAEVLIKGKRQRIETAL</sequence>
<keyword evidence="2 13" id="KW-0812">Transmembrane</keyword>
<evidence type="ECO:0000256" key="4">
    <source>
        <dbReference type="ARBA" id="ARBA00023136"/>
    </source>
</evidence>
<dbReference type="InterPro" id="IPR000719">
    <property type="entry name" value="Prot_kinase_dom"/>
</dbReference>
<feature type="binding site" evidence="11">
    <location>
        <position position="1038"/>
    </location>
    <ligand>
        <name>Mg(2+)</name>
        <dbReference type="ChEBI" id="CHEBI:18420"/>
    </ligand>
</feature>
<feature type="domain" description="Protein kinase" evidence="14">
    <location>
        <begin position="842"/>
        <end position="1166"/>
    </location>
</feature>
<feature type="domain" description="Ig-like" evidence="15">
    <location>
        <begin position="332"/>
        <end position="440"/>
    </location>
</feature>
<evidence type="ECO:0000313" key="17">
    <source>
        <dbReference type="Proteomes" id="UP001163046"/>
    </source>
</evidence>
<dbReference type="SUPFAM" id="SSF48726">
    <property type="entry name" value="Immunoglobulin"/>
    <property type="match status" value="6"/>
</dbReference>
<keyword evidence="11" id="KW-0479">Metal-binding</keyword>
<feature type="domain" description="Ig-like" evidence="15">
    <location>
        <begin position="667"/>
        <end position="749"/>
    </location>
</feature>
<dbReference type="InterPro" id="IPR001245">
    <property type="entry name" value="Ser-Thr/Tyr_kinase_cat_dom"/>
</dbReference>
<feature type="domain" description="Ig-like" evidence="15">
    <location>
        <begin position="111"/>
        <end position="205"/>
    </location>
</feature>
<keyword evidence="7" id="KW-0325">Glycoprotein</keyword>
<feature type="binding site" evidence="10">
    <location>
        <position position="911"/>
    </location>
    <ligand>
        <name>ATP</name>
        <dbReference type="ChEBI" id="CHEBI:30616"/>
    </ligand>
</feature>
<keyword evidence="8" id="KW-0393">Immunoglobulin domain</keyword>
<dbReference type="Pfam" id="PF13927">
    <property type="entry name" value="Ig_3"/>
    <property type="match status" value="4"/>
</dbReference>
<dbReference type="FunFam" id="3.30.200.20:FF:000619">
    <property type="entry name" value="macrophage colony-stimulating factor 1 receptor isoform X2"/>
    <property type="match status" value="1"/>
</dbReference>
<reference evidence="16" key="1">
    <citation type="submission" date="2023-01" db="EMBL/GenBank/DDBJ databases">
        <title>Genome assembly of the deep-sea coral Lophelia pertusa.</title>
        <authorList>
            <person name="Herrera S."/>
            <person name="Cordes E."/>
        </authorList>
    </citation>
    <scope>NUCLEOTIDE SEQUENCE</scope>
    <source>
        <strain evidence="16">USNM1676648</strain>
        <tissue evidence="16">Polyp</tissue>
    </source>
</reference>
<feature type="binding site" evidence="10">
    <location>
        <position position="1024"/>
    </location>
    <ligand>
        <name>ATP</name>
        <dbReference type="ChEBI" id="CHEBI:30616"/>
    </ligand>
</feature>
<accession>A0A9W9Z9I5</accession>
<dbReference type="Pfam" id="PF07714">
    <property type="entry name" value="PK_Tyr_Ser-Thr"/>
    <property type="match status" value="1"/>
</dbReference>
<dbReference type="PANTHER" id="PTHR24416:SF600">
    <property type="entry name" value="PDGF- AND VEGF-RECEPTOR RELATED, ISOFORM J"/>
    <property type="match status" value="1"/>
</dbReference>
<dbReference type="InterPro" id="IPR036179">
    <property type="entry name" value="Ig-like_dom_sf"/>
</dbReference>
<dbReference type="Gene3D" id="2.60.40.10">
    <property type="entry name" value="Immunoglobulins"/>
    <property type="match status" value="6"/>
</dbReference>
<dbReference type="InterPro" id="IPR050122">
    <property type="entry name" value="RTK"/>
</dbReference>
<evidence type="ECO:0000259" key="15">
    <source>
        <dbReference type="PROSITE" id="PS50835"/>
    </source>
</evidence>
<dbReference type="PROSITE" id="PS00109">
    <property type="entry name" value="PROTEIN_KINASE_TYR"/>
    <property type="match status" value="1"/>
</dbReference>
<dbReference type="GO" id="GO:0005886">
    <property type="term" value="C:plasma membrane"/>
    <property type="evidence" value="ECO:0007669"/>
    <property type="project" value="TreeGrafter"/>
</dbReference>
<evidence type="ECO:0000256" key="12">
    <source>
        <dbReference type="SAM" id="MobiDB-lite"/>
    </source>
</evidence>
<feature type="binding site" evidence="10">
    <location>
        <begin position="849"/>
        <end position="856"/>
    </location>
    <ligand>
        <name>ATP</name>
        <dbReference type="ChEBI" id="CHEBI:30616"/>
    </ligand>
</feature>
<dbReference type="GO" id="GO:0005524">
    <property type="term" value="F:ATP binding"/>
    <property type="evidence" value="ECO:0007669"/>
    <property type="project" value="UniProtKB-KW"/>
</dbReference>
<dbReference type="GO" id="GO:0043235">
    <property type="term" value="C:receptor complex"/>
    <property type="evidence" value="ECO:0007669"/>
    <property type="project" value="TreeGrafter"/>
</dbReference>
<dbReference type="Gene3D" id="1.10.510.10">
    <property type="entry name" value="Transferase(Phosphotransferase) domain 1"/>
    <property type="match status" value="1"/>
</dbReference>
<evidence type="ECO:0000256" key="6">
    <source>
        <dbReference type="ARBA" id="ARBA00023170"/>
    </source>
</evidence>
<evidence type="ECO:0000256" key="10">
    <source>
        <dbReference type="PIRSR" id="PIRSR000615-2"/>
    </source>
</evidence>
<feature type="transmembrane region" description="Helical" evidence="13">
    <location>
        <begin position="770"/>
        <end position="793"/>
    </location>
</feature>
<dbReference type="CDD" id="cd00096">
    <property type="entry name" value="Ig"/>
    <property type="match status" value="3"/>
</dbReference>
<evidence type="ECO:0000256" key="11">
    <source>
        <dbReference type="PIRSR" id="PIRSR000615-3"/>
    </source>
</evidence>
<feature type="domain" description="Ig-like" evidence="15">
    <location>
        <begin position="5"/>
        <end position="95"/>
    </location>
</feature>
<dbReference type="PROSITE" id="PS50011">
    <property type="entry name" value="PROTEIN_KINASE_DOM"/>
    <property type="match status" value="1"/>
</dbReference>
<protein>
    <recommendedName>
        <fullName evidence="18">Receptor protein-tyrosine kinase</fullName>
    </recommendedName>
</protein>
<evidence type="ECO:0000256" key="3">
    <source>
        <dbReference type="ARBA" id="ARBA00022989"/>
    </source>
</evidence>
<evidence type="ECO:0000256" key="7">
    <source>
        <dbReference type="ARBA" id="ARBA00023180"/>
    </source>
</evidence>
<dbReference type="SMART" id="SM00408">
    <property type="entry name" value="IGc2"/>
    <property type="match status" value="6"/>
</dbReference>
<evidence type="ECO:0000256" key="2">
    <source>
        <dbReference type="ARBA" id="ARBA00022692"/>
    </source>
</evidence>
<evidence type="ECO:0008006" key="18">
    <source>
        <dbReference type="Google" id="ProtNLM"/>
    </source>
</evidence>
<keyword evidence="3 13" id="KW-1133">Transmembrane helix</keyword>
<feature type="compositionally biased region" description="Basic and acidic residues" evidence="12">
    <location>
        <begin position="888"/>
        <end position="897"/>
    </location>
</feature>
<evidence type="ECO:0000256" key="5">
    <source>
        <dbReference type="ARBA" id="ARBA00023157"/>
    </source>
</evidence>
<comment type="caution">
    <text evidence="16">The sequence shown here is derived from an EMBL/GenBank/DDBJ whole genome shotgun (WGS) entry which is preliminary data.</text>
</comment>
<dbReference type="SMART" id="SM00409">
    <property type="entry name" value="IG"/>
    <property type="match status" value="7"/>
</dbReference>
<feature type="domain" description="Ig-like" evidence="15">
    <location>
        <begin position="215"/>
        <end position="315"/>
    </location>
</feature>
<comment type="subcellular location">
    <subcellularLocation>
        <location evidence="1">Membrane</location>
        <topology evidence="1">Single-pass membrane protein</topology>
    </subcellularLocation>
</comment>
<keyword evidence="4 13" id="KW-0472">Membrane</keyword>
<dbReference type="OrthoDB" id="6021492at2759"/>
<evidence type="ECO:0000259" key="14">
    <source>
        <dbReference type="PROSITE" id="PS50011"/>
    </source>
</evidence>
<evidence type="ECO:0000313" key="16">
    <source>
        <dbReference type="EMBL" id="KAJ7377512.1"/>
    </source>
</evidence>
<dbReference type="InterPro" id="IPR003598">
    <property type="entry name" value="Ig_sub2"/>
</dbReference>
<feature type="region of interest" description="Disordered" evidence="12">
    <location>
        <begin position="878"/>
        <end position="899"/>
    </location>
</feature>
<keyword evidence="6" id="KW-0675">Receptor</keyword>
<dbReference type="Gene3D" id="3.30.200.20">
    <property type="entry name" value="Phosphorylase Kinase, domain 1"/>
    <property type="match status" value="1"/>
</dbReference>
<keyword evidence="5" id="KW-1015">Disulfide bond</keyword>
<feature type="region of interest" description="Disordered" evidence="12">
    <location>
        <begin position="1193"/>
        <end position="1218"/>
    </location>
</feature>
<dbReference type="InterPro" id="IPR020635">
    <property type="entry name" value="Tyr_kinase_cat_dom"/>
</dbReference>
<feature type="active site" description="Proton acceptor" evidence="9">
    <location>
        <position position="1020"/>
    </location>
</feature>
<organism evidence="16 17">
    <name type="scientific">Desmophyllum pertusum</name>
    <dbReference type="NCBI Taxonomy" id="174260"/>
    <lineage>
        <taxon>Eukaryota</taxon>
        <taxon>Metazoa</taxon>
        <taxon>Cnidaria</taxon>
        <taxon>Anthozoa</taxon>
        <taxon>Hexacorallia</taxon>
        <taxon>Scleractinia</taxon>
        <taxon>Caryophylliina</taxon>
        <taxon>Caryophylliidae</taxon>
        <taxon>Desmophyllum</taxon>
    </lineage>
</organism>
<evidence type="ECO:0000256" key="13">
    <source>
        <dbReference type="SAM" id="Phobius"/>
    </source>
</evidence>
<dbReference type="PIRSF" id="PIRSF000615">
    <property type="entry name" value="TyrPK_CSF1-R"/>
    <property type="match status" value="1"/>
</dbReference>
<dbReference type="InterPro" id="IPR007110">
    <property type="entry name" value="Ig-like_dom"/>
</dbReference>
<feature type="binding site" evidence="11">
    <location>
        <position position="1025"/>
    </location>
    <ligand>
        <name>Mg(2+)</name>
        <dbReference type="ChEBI" id="CHEBI:18420"/>
    </ligand>
</feature>
<evidence type="ECO:0000256" key="1">
    <source>
        <dbReference type="ARBA" id="ARBA00004167"/>
    </source>
</evidence>
<feature type="binding site" evidence="11">
    <location>
        <position position="814"/>
    </location>
    <ligand>
        <name>Mg(2+)</name>
        <dbReference type="ChEBI" id="CHEBI:18420"/>
    </ligand>
</feature>
<dbReference type="InterPro" id="IPR003599">
    <property type="entry name" value="Ig_sub"/>
</dbReference>
<dbReference type="InterPro" id="IPR011009">
    <property type="entry name" value="Kinase-like_dom_sf"/>
</dbReference>
<evidence type="ECO:0000256" key="9">
    <source>
        <dbReference type="PIRSR" id="PIRSR000615-1"/>
    </source>
</evidence>
<keyword evidence="17" id="KW-1185">Reference proteome</keyword>